<feature type="transmembrane region" description="Helical" evidence="1">
    <location>
        <begin position="473"/>
        <end position="494"/>
    </location>
</feature>
<keyword evidence="1" id="KW-0812">Transmembrane</keyword>
<gene>
    <name evidence="3" type="ORF">LSUE1_G004253</name>
</gene>
<evidence type="ECO:0000313" key="3">
    <source>
        <dbReference type="EMBL" id="TVY82104.1"/>
    </source>
</evidence>
<dbReference type="PANTHER" id="PTHR35043">
    <property type="entry name" value="TRANSCRIPTION FACTOR DOMAIN-CONTAINING PROTEIN"/>
    <property type="match status" value="1"/>
</dbReference>
<organism evidence="3 4">
    <name type="scientific">Lachnellula suecica</name>
    <dbReference type="NCBI Taxonomy" id="602035"/>
    <lineage>
        <taxon>Eukaryota</taxon>
        <taxon>Fungi</taxon>
        <taxon>Dikarya</taxon>
        <taxon>Ascomycota</taxon>
        <taxon>Pezizomycotina</taxon>
        <taxon>Leotiomycetes</taxon>
        <taxon>Helotiales</taxon>
        <taxon>Lachnaceae</taxon>
        <taxon>Lachnellula</taxon>
    </lineage>
</organism>
<evidence type="ECO:0000256" key="2">
    <source>
        <dbReference type="SAM" id="SignalP"/>
    </source>
</evidence>
<evidence type="ECO:0000256" key="1">
    <source>
        <dbReference type="SAM" id="Phobius"/>
    </source>
</evidence>
<sequence>MILFVLIWLASLQSSVSAPLPLTSQKEYVSWTSEPATRGTFRLLASFVITLTLCVWTAVHLNIAVEQLPHEKGTFVRRLRSTSAFRRAKWVLLGLLAPELVVYTAWRQWSSAHEMTRNIHELWDEQGKKTGSYLQREWTVVHSFYAGMGGFVVDICGTTSRKPAKDLDVNKDDQKYIPGDATQFTVTAQGIVLLVASGYDLPEISEDEILDRSKSDGLAKTLVCLQAAYMIVQCASRLASKLPLSFLEINTLGHVICALVMYLFWLNKPQDLRTPTRLSDNAIRPACAYMYMDRSIGKAYDGTSREFSRLHEYELADVETNHFEPEGATFTRSIVEKERLPVSREDATELLLSEAPRNTVVTIMENQTLGNTRLGPQPSLPYQISRAERRKLGRENAALQKVPRVYQPAAIHLDAIGVRRWTLAAEFIQANSLLSSGRISRFFTSGPGHQELEFVVHEVANWPANSGLLSKSFYSTWAAISFVVGLYGGLHIAAWNSHFPTVVEQVMWQISAILVAVSGTLALALIAIDRLPSWGKESYIKRWWKEIREVQHANSSRRNFFLTIEVIICSLLMFVLVAPLAVGVIAYIPARMFLVIEAFVSLRDMPVAIYETPNWTQWIPHL</sequence>
<feature type="transmembrane region" description="Helical" evidence="1">
    <location>
        <begin position="560"/>
        <end position="588"/>
    </location>
</feature>
<keyword evidence="4" id="KW-1185">Reference proteome</keyword>
<dbReference type="EMBL" id="QGMK01000369">
    <property type="protein sequence ID" value="TVY82104.1"/>
    <property type="molecule type" value="Genomic_DNA"/>
</dbReference>
<proteinExistence type="predicted"/>
<evidence type="ECO:0000313" key="4">
    <source>
        <dbReference type="Proteomes" id="UP000469558"/>
    </source>
</evidence>
<keyword evidence="1" id="KW-1133">Transmembrane helix</keyword>
<feature type="signal peptide" evidence="2">
    <location>
        <begin position="1"/>
        <end position="17"/>
    </location>
</feature>
<dbReference type="AlphaFoldDB" id="A0A8T9CEE8"/>
<comment type="caution">
    <text evidence="3">The sequence shown here is derived from an EMBL/GenBank/DDBJ whole genome shotgun (WGS) entry which is preliminary data.</text>
</comment>
<keyword evidence="2" id="KW-0732">Signal</keyword>
<feature type="transmembrane region" description="Helical" evidence="1">
    <location>
        <begin position="506"/>
        <end position="528"/>
    </location>
</feature>
<name>A0A8T9CEE8_9HELO</name>
<dbReference type="PANTHER" id="PTHR35043:SF7">
    <property type="entry name" value="TRANSCRIPTION FACTOR DOMAIN-CONTAINING PROTEIN"/>
    <property type="match status" value="1"/>
</dbReference>
<feature type="chain" id="PRO_5035752643" evidence="2">
    <location>
        <begin position="18"/>
        <end position="622"/>
    </location>
</feature>
<protein>
    <submittedName>
        <fullName evidence="3">Uncharacterized protein</fullName>
    </submittedName>
</protein>
<dbReference type="Proteomes" id="UP000469558">
    <property type="component" value="Unassembled WGS sequence"/>
</dbReference>
<dbReference type="OrthoDB" id="9451547at2759"/>
<accession>A0A8T9CEE8</accession>
<reference evidence="3 4" key="1">
    <citation type="submission" date="2018-05" db="EMBL/GenBank/DDBJ databases">
        <title>Genome sequencing and assembly of the regulated plant pathogen Lachnellula willkommii and related sister species for the development of diagnostic species identification markers.</title>
        <authorList>
            <person name="Giroux E."/>
            <person name="Bilodeau G."/>
        </authorList>
    </citation>
    <scope>NUCLEOTIDE SEQUENCE [LARGE SCALE GENOMIC DNA]</scope>
    <source>
        <strain evidence="3 4">CBS 268.59</strain>
    </source>
</reference>
<feature type="transmembrane region" description="Helical" evidence="1">
    <location>
        <begin position="246"/>
        <end position="265"/>
    </location>
</feature>
<keyword evidence="1" id="KW-0472">Membrane</keyword>